<dbReference type="PROSITE" id="PS51440">
    <property type="entry name" value="TIM_2"/>
    <property type="match status" value="1"/>
</dbReference>
<dbReference type="OrthoDB" id="9809429at2"/>
<sequence>MTKLVIGNWKMNGRLAKNAALLSELLADPACDAVNVAVAVPAAYLGQVGALLAGRNMGLAAQDVSHFANDGAFTGETSAAMLADVGCRYVLVGHSERRQYFAESATTLTQKLLCCYDAGMLPVYCVGESLADRQAGHPVETVLAQLDEVADALRGRESVLVAYEPVWAIGTGQVATVAQVAEMHEAIRRKLFDIVGGSCNITLLYGGSVKADNVVEIFTLPQVDGALVGGAFLDPLQCKNICHAAAE</sequence>
<dbReference type="RefSeq" id="WP_107888786.1">
    <property type="nucleotide sequence ID" value="NZ_CP028519.1"/>
</dbReference>
<proteinExistence type="inferred from homology"/>
<dbReference type="Gene3D" id="3.20.20.70">
    <property type="entry name" value="Aldolase class I"/>
    <property type="match status" value="1"/>
</dbReference>
<comment type="function">
    <text evidence="7">Involved in the gluconeogenesis. Catalyzes stereospecifically the conversion of dihydroxyacetone phosphate (DHAP) to D-glyceraldehyde-3-phosphate (G3P).</text>
</comment>
<name>A0A2S0P7H1_9NEIS</name>
<keyword evidence="5 7" id="KW-0324">Glycolysis</keyword>
<dbReference type="SUPFAM" id="SSF51351">
    <property type="entry name" value="Triosephosphate isomerase (TIM)"/>
    <property type="match status" value="1"/>
</dbReference>
<comment type="pathway">
    <text evidence="7 8">Carbohydrate biosynthesis; gluconeogenesis.</text>
</comment>
<accession>A0A2S0P7H1</accession>
<dbReference type="Pfam" id="PF00121">
    <property type="entry name" value="TIM"/>
    <property type="match status" value="1"/>
</dbReference>
<dbReference type="STRING" id="1122240.GCA_000620105_00536"/>
<evidence type="ECO:0000313" key="9">
    <source>
        <dbReference type="EMBL" id="AVY93292.1"/>
    </source>
</evidence>
<dbReference type="InterPro" id="IPR000652">
    <property type="entry name" value="Triosephosphate_isomerase"/>
</dbReference>
<dbReference type="InterPro" id="IPR013785">
    <property type="entry name" value="Aldolase_TIM"/>
</dbReference>
<dbReference type="GO" id="GO:0046166">
    <property type="term" value="P:glyceraldehyde-3-phosphate biosynthetic process"/>
    <property type="evidence" value="ECO:0007669"/>
    <property type="project" value="TreeGrafter"/>
</dbReference>
<dbReference type="GO" id="GO:0006094">
    <property type="term" value="P:gluconeogenesis"/>
    <property type="evidence" value="ECO:0007669"/>
    <property type="project" value="UniProtKB-UniRule"/>
</dbReference>
<protein>
    <recommendedName>
        <fullName evidence="7 8">Triosephosphate isomerase</fullName>
        <shortName evidence="7">TIM</shortName>
        <shortName evidence="7">TPI</shortName>
        <ecNumber evidence="7 8">5.3.1.1</ecNumber>
    </recommendedName>
    <alternativeName>
        <fullName evidence="7">Triose-phosphate isomerase</fullName>
    </alternativeName>
</protein>
<dbReference type="CDD" id="cd00311">
    <property type="entry name" value="TIM"/>
    <property type="match status" value="1"/>
</dbReference>
<feature type="binding site" evidence="7">
    <location>
        <begin position="229"/>
        <end position="230"/>
    </location>
    <ligand>
        <name>substrate</name>
    </ligand>
</feature>
<dbReference type="Proteomes" id="UP000244173">
    <property type="component" value="Chromosome"/>
</dbReference>
<dbReference type="GO" id="GO:0004807">
    <property type="term" value="F:triose-phosphate isomerase activity"/>
    <property type="evidence" value="ECO:0007669"/>
    <property type="project" value="UniProtKB-UniRule"/>
</dbReference>
<comment type="subunit">
    <text evidence="7 8">Homodimer.</text>
</comment>
<dbReference type="InterPro" id="IPR022896">
    <property type="entry name" value="TrioseP_Isoase_bac/euk"/>
</dbReference>
<evidence type="ECO:0000256" key="3">
    <source>
        <dbReference type="ARBA" id="ARBA00022432"/>
    </source>
</evidence>
<dbReference type="InterPro" id="IPR035990">
    <property type="entry name" value="TIM_sf"/>
</dbReference>
<dbReference type="HAMAP" id="MF_00147_B">
    <property type="entry name" value="TIM_B"/>
    <property type="match status" value="1"/>
</dbReference>
<dbReference type="NCBIfam" id="TIGR00419">
    <property type="entry name" value="tim"/>
    <property type="match status" value="1"/>
</dbReference>
<dbReference type="KEGG" id="maer:DAI18_03975"/>
<keyword evidence="6 7" id="KW-0413">Isomerase</keyword>
<comment type="subcellular location">
    <subcellularLocation>
        <location evidence="7 8">Cytoplasm</location>
    </subcellularLocation>
</comment>
<dbReference type="InterPro" id="IPR020861">
    <property type="entry name" value="Triosephosphate_isomerase_AS"/>
</dbReference>
<feature type="binding site" evidence="7">
    <location>
        <position position="170"/>
    </location>
    <ligand>
        <name>substrate</name>
    </ligand>
</feature>
<evidence type="ECO:0000256" key="6">
    <source>
        <dbReference type="ARBA" id="ARBA00023235"/>
    </source>
</evidence>
<dbReference type="GO" id="GO:0019563">
    <property type="term" value="P:glycerol catabolic process"/>
    <property type="evidence" value="ECO:0007669"/>
    <property type="project" value="TreeGrafter"/>
</dbReference>
<evidence type="ECO:0000256" key="8">
    <source>
        <dbReference type="RuleBase" id="RU363013"/>
    </source>
</evidence>
<organism evidence="9 10">
    <name type="scientific">Microvirgula aerodenitrificans</name>
    <dbReference type="NCBI Taxonomy" id="57480"/>
    <lineage>
        <taxon>Bacteria</taxon>
        <taxon>Pseudomonadati</taxon>
        <taxon>Pseudomonadota</taxon>
        <taxon>Betaproteobacteria</taxon>
        <taxon>Neisseriales</taxon>
        <taxon>Aquaspirillaceae</taxon>
        <taxon>Microvirgula</taxon>
    </lineage>
</organism>
<keyword evidence="4 7" id="KW-0963">Cytoplasm</keyword>
<comment type="pathway">
    <text evidence="7 8">Carbohydrate degradation; glycolysis; D-glyceraldehyde 3-phosphate from glycerone phosphate: step 1/1.</text>
</comment>
<dbReference type="GO" id="GO:0006096">
    <property type="term" value="P:glycolytic process"/>
    <property type="evidence" value="ECO:0007669"/>
    <property type="project" value="UniProtKB-UniRule"/>
</dbReference>
<dbReference type="UniPathway" id="UPA00109">
    <property type="reaction ID" value="UER00189"/>
</dbReference>
<dbReference type="AlphaFoldDB" id="A0A2S0P7H1"/>
<keyword evidence="3 7" id="KW-0312">Gluconeogenesis</keyword>
<dbReference type="EC" id="5.3.1.1" evidence="7 8"/>
<dbReference type="EMBL" id="CP028519">
    <property type="protein sequence ID" value="AVY93292.1"/>
    <property type="molecule type" value="Genomic_DNA"/>
</dbReference>
<gene>
    <name evidence="7" type="primary">tpiA</name>
    <name evidence="9" type="ORF">DAI18_03975</name>
</gene>
<dbReference type="PANTHER" id="PTHR21139">
    <property type="entry name" value="TRIOSEPHOSPHATE ISOMERASE"/>
    <property type="match status" value="1"/>
</dbReference>
<feature type="active site" description="Electrophile" evidence="7">
    <location>
        <position position="94"/>
    </location>
</feature>
<dbReference type="GO" id="GO:0005829">
    <property type="term" value="C:cytosol"/>
    <property type="evidence" value="ECO:0007669"/>
    <property type="project" value="TreeGrafter"/>
</dbReference>
<dbReference type="UniPathway" id="UPA00138"/>
<feature type="binding site" evidence="7">
    <location>
        <begin position="8"/>
        <end position="10"/>
    </location>
    <ligand>
        <name>substrate</name>
    </ligand>
</feature>
<reference evidence="9 10" key="1">
    <citation type="submission" date="2018-04" db="EMBL/GenBank/DDBJ databases">
        <title>Denitrifier Microvirgula.</title>
        <authorList>
            <person name="Anderson E."/>
            <person name="Jang J."/>
            <person name="Ishii S."/>
        </authorList>
    </citation>
    <scope>NUCLEOTIDE SEQUENCE [LARGE SCALE GENOMIC DNA]</scope>
    <source>
        <strain evidence="9 10">BE2.4</strain>
    </source>
</reference>
<evidence type="ECO:0000256" key="2">
    <source>
        <dbReference type="ARBA" id="ARBA00007422"/>
    </source>
</evidence>
<feature type="active site" description="Proton acceptor" evidence="7">
    <location>
        <position position="164"/>
    </location>
</feature>
<evidence type="ECO:0000313" key="10">
    <source>
        <dbReference type="Proteomes" id="UP000244173"/>
    </source>
</evidence>
<comment type="pathway">
    <text evidence="1">Carbohydrate metabolism; erythritol degradation.</text>
</comment>
<evidence type="ECO:0000256" key="1">
    <source>
        <dbReference type="ARBA" id="ARBA00004939"/>
    </source>
</evidence>
<keyword evidence="10" id="KW-1185">Reference proteome</keyword>
<dbReference type="PANTHER" id="PTHR21139:SF42">
    <property type="entry name" value="TRIOSEPHOSPHATE ISOMERASE"/>
    <property type="match status" value="1"/>
</dbReference>
<comment type="similarity">
    <text evidence="2 7 8">Belongs to the triosephosphate isomerase family.</text>
</comment>
<feature type="binding site" evidence="7">
    <location>
        <position position="208"/>
    </location>
    <ligand>
        <name>substrate</name>
    </ligand>
</feature>
<evidence type="ECO:0000256" key="7">
    <source>
        <dbReference type="HAMAP-Rule" id="MF_00147"/>
    </source>
</evidence>
<dbReference type="PROSITE" id="PS00171">
    <property type="entry name" value="TIM_1"/>
    <property type="match status" value="1"/>
</dbReference>
<evidence type="ECO:0000256" key="4">
    <source>
        <dbReference type="ARBA" id="ARBA00022490"/>
    </source>
</evidence>
<comment type="catalytic activity">
    <reaction evidence="7 8">
        <text>D-glyceraldehyde 3-phosphate = dihydroxyacetone phosphate</text>
        <dbReference type="Rhea" id="RHEA:18585"/>
        <dbReference type="ChEBI" id="CHEBI:57642"/>
        <dbReference type="ChEBI" id="CHEBI:59776"/>
        <dbReference type="EC" id="5.3.1.1"/>
    </reaction>
</comment>
<evidence type="ECO:0000256" key="5">
    <source>
        <dbReference type="ARBA" id="ARBA00023152"/>
    </source>
</evidence>